<feature type="domain" description="Zinc knuckle CX2CX4HX4C" evidence="1">
    <location>
        <begin position="38"/>
        <end position="85"/>
    </location>
</feature>
<dbReference type="InterPro" id="IPR025836">
    <property type="entry name" value="Zn_knuckle_CX2CX4HX4C"/>
</dbReference>
<name>A0AAD9TLE7_9ROSI</name>
<comment type="caution">
    <text evidence="2">The sequence shown here is derived from an EMBL/GenBank/DDBJ whole genome shotgun (WGS) entry which is preliminary data.</text>
</comment>
<proteinExistence type="predicted"/>
<dbReference type="AlphaFoldDB" id="A0AAD9TLE7"/>
<protein>
    <recommendedName>
        <fullName evidence="1">Zinc knuckle CX2CX4HX4C domain-containing protein</fullName>
    </recommendedName>
</protein>
<gene>
    <name evidence="2" type="ORF">Ddye_026007</name>
</gene>
<sequence length="127" mass="14248">MAKEIGQVLRSMVKVMKDVDVGSSGECSGEFLRARVFVDITKPLRRCLHIDILGDGEETVMLLRYERLPNHSFRCGRLGNPSQECVNWNWPDEQLFSPMNNSIGLGCGLRHWKRSGIGEANSSQVKG</sequence>
<evidence type="ECO:0000259" key="1">
    <source>
        <dbReference type="Pfam" id="PF14392"/>
    </source>
</evidence>
<evidence type="ECO:0000313" key="3">
    <source>
        <dbReference type="Proteomes" id="UP001280121"/>
    </source>
</evidence>
<dbReference type="EMBL" id="JANJYI010000008">
    <property type="protein sequence ID" value="KAK2638212.1"/>
    <property type="molecule type" value="Genomic_DNA"/>
</dbReference>
<reference evidence="2" key="1">
    <citation type="journal article" date="2023" name="Plant J.">
        <title>Genome sequences and population genomics provide insights into the demographic history, inbreeding, and mutation load of two 'living fossil' tree species of Dipteronia.</title>
        <authorList>
            <person name="Feng Y."/>
            <person name="Comes H.P."/>
            <person name="Chen J."/>
            <person name="Zhu S."/>
            <person name="Lu R."/>
            <person name="Zhang X."/>
            <person name="Li P."/>
            <person name="Qiu J."/>
            <person name="Olsen K.M."/>
            <person name="Qiu Y."/>
        </authorList>
    </citation>
    <scope>NUCLEOTIDE SEQUENCE</scope>
    <source>
        <strain evidence="2">KIB01</strain>
    </source>
</reference>
<accession>A0AAD9TLE7</accession>
<organism evidence="2 3">
    <name type="scientific">Dipteronia dyeriana</name>
    <dbReference type="NCBI Taxonomy" id="168575"/>
    <lineage>
        <taxon>Eukaryota</taxon>
        <taxon>Viridiplantae</taxon>
        <taxon>Streptophyta</taxon>
        <taxon>Embryophyta</taxon>
        <taxon>Tracheophyta</taxon>
        <taxon>Spermatophyta</taxon>
        <taxon>Magnoliopsida</taxon>
        <taxon>eudicotyledons</taxon>
        <taxon>Gunneridae</taxon>
        <taxon>Pentapetalae</taxon>
        <taxon>rosids</taxon>
        <taxon>malvids</taxon>
        <taxon>Sapindales</taxon>
        <taxon>Sapindaceae</taxon>
        <taxon>Hippocastanoideae</taxon>
        <taxon>Acereae</taxon>
        <taxon>Dipteronia</taxon>
    </lineage>
</organism>
<dbReference type="Proteomes" id="UP001280121">
    <property type="component" value="Unassembled WGS sequence"/>
</dbReference>
<dbReference type="Pfam" id="PF14392">
    <property type="entry name" value="zf-CCHC_4"/>
    <property type="match status" value="1"/>
</dbReference>
<evidence type="ECO:0000313" key="2">
    <source>
        <dbReference type="EMBL" id="KAK2638212.1"/>
    </source>
</evidence>
<keyword evidence="3" id="KW-1185">Reference proteome</keyword>